<dbReference type="InterPro" id="IPR041577">
    <property type="entry name" value="RT_RNaseH_2"/>
</dbReference>
<organism>
    <name type="scientific">Pisaster ochraceus</name>
    <name type="common">Ochre sea star</name>
    <name type="synonym">Asterias ochracea</name>
    <dbReference type="NCBI Taxonomy" id="7612"/>
    <lineage>
        <taxon>Eukaryota</taxon>
        <taxon>Metazoa</taxon>
        <taxon>Echinodermata</taxon>
        <taxon>Eleutherozoa</taxon>
        <taxon>Asterozoa</taxon>
        <taxon>Asteroidea</taxon>
        <taxon>Forcipulatacea</taxon>
        <taxon>Forcipulatida</taxon>
        <taxon>Asteriidae</taxon>
        <taxon>Pisaster</taxon>
    </lineage>
</organism>
<accession>Q9TX38</accession>
<proteinExistence type="predicted"/>
<sequence>SKSRVEYFGHVFSSDGVSPDPKKVQAIQNVPEPQNAGEVRSFLGLVTYCGRFIPDLATISAPLRELTKDAAPWSWGTEQQQALEQIRKRVAQCCTMAYFDPAKKTEILVDASPVGLAGILAQHDASDELSIVALASRSLTPVEQRYSQTEREALAITWAILHFHLYVYGGSFTVI</sequence>
<name>Q9TX38_PISOC</name>
<dbReference type="AlphaFoldDB" id="Q9TX38"/>
<dbReference type="FunFam" id="3.10.20.370:FF:000001">
    <property type="entry name" value="Retrovirus-related Pol polyprotein from transposon 17.6-like protein"/>
    <property type="match status" value="1"/>
</dbReference>
<dbReference type="InterPro" id="IPR050951">
    <property type="entry name" value="Retrovirus_Pol_polyprotein"/>
</dbReference>
<evidence type="ECO:0000259" key="1">
    <source>
        <dbReference type="Pfam" id="PF17919"/>
    </source>
</evidence>
<dbReference type="InterPro" id="IPR043128">
    <property type="entry name" value="Rev_trsase/Diguanyl_cyclase"/>
</dbReference>
<dbReference type="PANTHER" id="PTHR37984">
    <property type="entry name" value="PROTEIN CBG26694"/>
    <property type="match status" value="1"/>
</dbReference>
<dbReference type="InterPro" id="IPR043502">
    <property type="entry name" value="DNA/RNA_pol_sf"/>
</dbReference>
<dbReference type="SUPFAM" id="SSF56672">
    <property type="entry name" value="DNA/RNA polymerases"/>
    <property type="match status" value="1"/>
</dbReference>
<reference key="1">
    <citation type="journal article" date="1995" name="J. Mol. Evol.">
        <title>Gypsy/Ty3-class retrotransposons integrated in the DNA of herring, tunicate, and echinoderms.</title>
        <authorList>
            <person name="Britten R.J."/>
            <person name="McCormack T.J."/>
            <person name="Mears T.L."/>
            <person name="Davidson E.H."/>
        </authorList>
    </citation>
    <scope>NUCLEOTIDE SEQUENCE</scope>
</reference>
<dbReference type="Gene3D" id="3.30.70.270">
    <property type="match status" value="1"/>
</dbReference>
<protein>
    <submittedName>
        <fullName>POL protein</fullName>
    </submittedName>
</protein>
<dbReference type="FunFam" id="3.30.70.270:FF:000026">
    <property type="entry name" value="Transposon Ty3-G Gag-Pol polyprotein"/>
    <property type="match status" value="1"/>
</dbReference>
<dbReference type="PANTHER" id="PTHR37984:SF11">
    <property type="entry name" value="INTEGRASE CATALYTIC DOMAIN-CONTAINING PROTEIN"/>
    <property type="match status" value="1"/>
</dbReference>
<dbReference type="Pfam" id="PF17919">
    <property type="entry name" value="RT_RNaseH_2"/>
    <property type="match status" value="1"/>
</dbReference>
<feature type="domain" description="Reverse transcriptase/retrotransposon-derived protein RNase H-like" evidence="1">
    <location>
        <begin position="75"/>
        <end position="174"/>
    </location>
</feature>